<dbReference type="Proteomes" id="UP000236497">
    <property type="component" value="Unassembled WGS sequence"/>
</dbReference>
<dbReference type="InterPro" id="IPR036651">
    <property type="entry name" value="Gln_synt_N_sf"/>
</dbReference>
<evidence type="ECO:0000256" key="3">
    <source>
        <dbReference type="ARBA" id="ARBA00022741"/>
    </source>
</evidence>
<dbReference type="InterPro" id="IPR008147">
    <property type="entry name" value="Gln_synt_N"/>
</dbReference>
<dbReference type="GO" id="GO:0006542">
    <property type="term" value="P:glutamine biosynthetic process"/>
    <property type="evidence" value="ECO:0007669"/>
    <property type="project" value="InterPro"/>
</dbReference>
<keyword evidence="2 9" id="KW-0436">Ligase</keyword>
<dbReference type="GO" id="GO:0005524">
    <property type="term" value="F:ATP binding"/>
    <property type="evidence" value="ECO:0007669"/>
    <property type="project" value="UniProtKB-KW"/>
</dbReference>
<sequence length="439" mass="49234">MTATVSEALEFIKENDVKFIRLAFCDLFGRQKNISVMPDVLPMAFEYGIPFDAHAIRGFTDVTNSELLLVPDPSTLSVLPWRPQQGRVVRFFCDIKNPDGSAFWGDTRQILKSVISHTQQRGYTCMVGAECEFYLFKTDENGEPTMIPFDNGGYLDVSPLDKGENVRREICLCLEEMGLKPETSHHEQGPGQNEIDFKFSDALSCADNLVTFKQVVKTIAQRNGLFASFLPKPLPDKSGSGLHINLSLSRNGVNIFKLGDSEYSGVTESFIAGILEKTPEITAFLNPLPNSYDRLGAFEAPKYVSWSYSNRSQLIRIPSAHNERCRMELRSPDPSTNPYLAFALVISAGAYGIEKGLKLKDSINVDLYQADKSITDSLVRLPETLDEALNLAKGSELVKSTLNEELILRFLHLKTLELEANQQAVNKHDYFFNNYFKVI</sequence>
<evidence type="ECO:0000256" key="2">
    <source>
        <dbReference type="ARBA" id="ARBA00022598"/>
    </source>
</evidence>
<dbReference type="SUPFAM" id="SSF54368">
    <property type="entry name" value="Glutamine synthetase, N-terminal domain"/>
    <property type="match status" value="1"/>
</dbReference>
<dbReference type="RefSeq" id="WP_103203403.1">
    <property type="nucleotide sequence ID" value="NZ_CVTD020000024.1"/>
</dbReference>
<dbReference type="Pfam" id="PF00120">
    <property type="entry name" value="Gln-synt_C"/>
    <property type="match status" value="1"/>
</dbReference>
<keyword evidence="3" id="KW-0547">Nucleotide-binding</keyword>
<dbReference type="Gene3D" id="3.10.20.70">
    <property type="entry name" value="Glutamine synthetase, N-terminal domain"/>
    <property type="match status" value="1"/>
</dbReference>
<dbReference type="PROSITE" id="PS51986">
    <property type="entry name" value="GS_BETA_GRASP"/>
    <property type="match status" value="1"/>
</dbReference>
<keyword evidence="10" id="KW-1185">Reference proteome</keyword>
<evidence type="ECO:0000256" key="4">
    <source>
        <dbReference type="ARBA" id="ARBA00022840"/>
    </source>
</evidence>
<keyword evidence="4" id="KW-0067">ATP-binding</keyword>
<dbReference type="EC" id="6.3.1.2" evidence="9"/>
<feature type="domain" description="GS beta-grasp" evidence="7">
    <location>
        <begin position="15"/>
        <end position="100"/>
    </location>
</feature>
<dbReference type="EMBL" id="CVTD020000024">
    <property type="protein sequence ID" value="CRZ35310.1"/>
    <property type="molecule type" value="Genomic_DNA"/>
</dbReference>
<dbReference type="GO" id="GO:0004356">
    <property type="term" value="F:glutamine synthetase activity"/>
    <property type="evidence" value="ECO:0007669"/>
    <property type="project" value="UniProtKB-EC"/>
</dbReference>
<gene>
    <name evidence="9" type="primary">glnA</name>
    <name evidence="9" type="ORF">HHT355_2112</name>
</gene>
<feature type="domain" description="GS catalytic" evidence="8">
    <location>
        <begin position="107"/>
        <end position="439"/>
    </location>
</feature>
<dbReference type="Pfam" id="PF03951">
    <property type="entry name" value="Gln-synt_N"/>
    <property type="match status" value="1"/>
</dbReference>
<evidence type="ECO:0000256" key="5">
    <source>
        <dbReference type="PROSITE-ProRule" id="PRU01330"/>
    </source>
</evidence>
<dbReference type="PROSITE" id="PS51987">
    <property type="entry name" value="GS_CATALYTIC"/>
    <property type="match status" value="1"/>
</dbReference>
<evidence type="ECO:0000256" key="6">
    <source>
        <dbReference type="RuleBase" id="RU000384"/>
    </source>
</evidence>
<dbReference type="SMART" id="SM01230">
    <property type="entry name" value="Gln-synt_C"/>
    <property type="match status" value="1"/>
</dbReference>
<evidence type="ECO:0000313" key="9">
    <source>
        <dbReference type="EMBL" id="CRZ35310.1"/>
    </source>
</evidence>
<evidence type="ECO:0000313" key="10">
    <source>
        <dbReference type="Proteomes" id="UP000236497"/>
    </source>
</evidence>
<organism evidence="9 10">
    <name type="scientific">Herbinix hemicellulosilytica</name>
    <dbReference type="NCBI Taxonomy" id="1564487"/>
    <lineage>
        <taxon>Bacteria</taxon>
        <taxon>Bacillati</taxon>
        <taxon>Bacillota</taxon>
        <taxon>Clostridia</taxon>
        <taxon>Lachnospirales</taxon>
        <taxon>Lachnospiraceae</taxon>
        <taxon>Herbinix</taxon>
    </lineage>
</organism>
<name>A0A0H5SJN8_HERHM</name>
<evidence type="ECO:0000259" key="7">
    <source>
        <dbReference type="PROSITE" id="PS51986"/>
    </source>
</evidence>
<dbReference type="OrthoDB" id="9807095at2"/>
<proteinExistence type="inferred from homology"/>
<dbReference type="PANTHER" id="PTHR43785:SF12">
    <property type="entry name" value="TYPE-1 GLUTAMINE SYNTHETASE 2"/>
    <property type="match status" value="1"/>
</dbReference>
<dbReference type="AlphaFoldDB" id="A0A0H5SJN8"/>
<reference evidence="9 10" key="1">
    <citation type="submission" date="2015-06" db="EMBL/GenBank/DDBJ databases">
        <authorList>
            <person name="Wibberg Daniel"/>
        </authorList>
    </citation>
    <scope>NUCLEOTIDE SEQUENCE [LARGE SCALE GENOMIC DNA]</scope>
    <source>
        <strain evidence="9 10">T3/55T</strain>
    </source>
</reference>
<accession>A0A0H5SJN8</accession>
<protein>
    <submittedName>
        <fullName evidence="9">Glutamine synthetase</fullName>
        <ecNumber evidence="9">6.3.1.2</ecNumber>
    </submittedName>
</protein>
<dbReference type="Gene3D" id="3.30.590.10">
    <property type="entry name" value="Glutamine synthetase/guanido kinase, catalytic domain"/>
    <property type="match status" value="1"/>
</dbReference>
<comment type="similarity">
    <text evidence="1 5 6">Belongs to the glutamine synthetase family.</text>
</comment>
<dbReference type="PANTHER" id="PTHR43785">
    <property type="entry name" value="GAMMA-GLUTAMYLPUTRESCINE SYNTHETASE"/>
    <property type="match status" value="1"/>
</dbReference>
<dbReference type="SUPFAM" id="SSF55931">
    <property type="entry name" value="Glutamine synthetase/guanido kinase"/>
    <property type="match status" value="1"/>
</dbReference>
<dbReference type="InterPro" id="IPR014746">
    <property type="entry name" value="Gln_synth/guanido_kin_cat_dom"/>
</dbReference>
<evidence type="ECO:0000256" key="1">
    <source>
        <dbReference type="ARBA" id="ARBA00009897"/>
    </source>
</evidence>
<evidence type="ECO:0000259" key="8">
    <source>
        <dbReference type="PROSITE" id="PS51987"/>
    </source>
</evidence>
<dbReference type="InterPro" id="IPR008146">
    <property type="entry name" value="Gln_synth_cat_dom"/>
</dbReference>